<accession>U4PK99</accession>
<dbReference type="EMBL" id="CP001056">
    <property type="protein sequence ID" value="ACD23059.1"/>
    <property type="molecule type" value="Genomic_DNA"/>
</dbReference>
<evidence type="ECO:0000256" key="1">
    <source>
        <dbReference type="SAM" id="Phobius"/>
    </source>
</evidence>
<dbReference type="KEGG" id="cbk:CLL_A3296"/>
<dbReference type="Pfam" id="PF07963">
    <property type="entry name" value="N_methyl"/>
    <property type="match status" value="1"/>
</dbReference>
<keyword evidence="1" id="KW-1133">Transmembrane helix</keyword>
<keyword evidence="1" id="KW-0812">Transmembrane</keyword>
<reference evidence="2" key="1">
    <citation type="submission" date="2009-06" db="EMBL/GenBank/DDBJ databases">
        <authorList>
            <consortium name="US DOE Joint Genome Institute (JGI-PGF)"/>
            <person name="Lucas S."/>
            <person name="Copeland A."/>
            <person name="Lapidus A."/>
            <person name="Glavina del Rio T."/>
            <person name="Dalin E."/>
            <person name="Tice H."/>
            <person name="Bruce D."/>
            <person name="Goodwin L."/>
            <person name="Pitluck S."/>
            <person name="Kyrpides N."/>
            <person name="Mavromatis K."/>
            <person name="Ivanova N."/>
            <person name="Saunders E."/>
            <person name="Brettin T."/>
            <person name="Detter J.C."/>
            <person name="Han C."/>
            <person name="Larimer F."/>
            <person name="Land M."/>
            <person name="Hauser L."/>
            <person name="Markowitz V."/>
            <person name="Cheng J.-F."/>
            <person name="Hugenholtz P."/>
            <person name="Woyke T."/>
            <person name="Wu D."/>
            <person name="Gronow S."/>
            <person name="Klenk H.-P."/>
            <person name="Eisen J.A."/>
        </authorList>
    </citation>
    <scope>NUCLEOTIDE SEQUENCE</scope>
    <source>
        <strain evidence="2">Eklund 17B</strain>
    </source>
</reference>
<dbReference type="NCBIfam" id="TIGR02532">
    <property type="entry name" value="IV_pilin_GFxxxE"/>
    <property type="match status" value="1"/>
</dbReference>
<dbReference type="AlphaFoldDB" id="B2TQM5"/>
<proteinExistence type="predicted"/>
<protein>
    <submittedName>
        <fullName evidence="2">Prokaryotic N-methylation motif domain protein</fullName>
    </submittedName>
</protein>
<dbReference type="PATRIC" id="fig|935198.13.peg.3262"/>
<dbReference type="PROSITE" id="PS00409">
    <property type="entry name" value="PROKAR_NTER_METHYL"/>
    <property type="match status" value="1"/>
</dbReference>
<reference evidence="2" key="2">
    <citation type="submission" date="2009-08" db="EMBL/GenBank/DDBJ databases">
        <authorList>
            <person name="Shrivastava S."/>
            <person name="Brinkac L.M."/>
            <person name="Dodson R.J."/>
            <person name="Harkins D.M."/>
            <person name="Durkin A.S."/>
            <person name="Sutton G."/>
        </authorList>
    </citation>
    <scope>NUCLEOTIDE SEQUENCE</scope>
    <source>
        <strain evidence="2">Eklund 17B</strain>
    </source>
</reference>
<dbReference type="InterPro" id="IPR012902">
    <property type="entry name" value="N_methyl_site"/>
</dbReference>
<dbReference type="HOGENOM" id="CLU_911207_0_0_9"/>
<accession>B2TQM5</accession>
<sequence length="339" mass="38738">MKYICKILKIPMLKISNKNKGFTLIEIIIAFALFAIMMVGIYGIVISAMNTNKAGEVKQKAALYGQLIFEDIKSGDIRKDETGKIKISNEIILEENRSDSKYSWNGYLDKNNNYYAEIEMNKNTSITLNNSKKEGNSSDEGESEKKISRTFDFNIALSGDNSDSDYIRVKADTNENGKLKYDINSDKNLKLIVNIMKKSNKKIVIIKDSNNKEILTTKSDIKKDEDKDNEIRLNFNFAEYKVKSNLDNNKYRKIEIDILNQDDIPLNVILKKSEKLDVEVNNKLGNIKVYDNRPDNDELSKVGQLYDIKVEIKKKPSDTTSIFTGHSSQNIDIKQVVIE</sequence>
<name>B2TQM5_CLOBB</name>
<feature type="transmembrane region" description="Helical" evidence="1">
    <location>
        <begin position="21"/>
        <end position="45"/>
    </location>
</feature>
<evidence type="ECO:0000313" key="2">
    <source>
        <dbReference type="EMBL" id="ACD23059.1"/>
    </source>
</evidence>
<gene>
    <name evidence="2" type="ordered locus">CLL_A3296</name>
</gene>
<keyword evidence="1" id="KW-0472">Membrane</keyword>
<organism evidence="2">
    <name type="scientific">Clostridium botulinum (strain Eklund 17B / Type B)</name>
    <dbReference type="NCBI Taxonomy" id="935198"/>
    <lineage>
        <taxon>Bacteria</taxon>
        <taxon>Bacillati</taxon>
        <taxon>Bacillota</taxon>
        <taxon>Clostridia</taxon>
        <taxon>Eubacteriales</taxon>
        <taxon>Clostridiaceae</taxon>
        <taxon>Clostridium</taxon>
    </lineage>
</organism>